<sequence>MKFSYTALILSVLIFTFISCEKEPEVINEDLYIELVTELSVLNQMNEQLLGEMTKQEKREEIFAHYNVSESEFNEAHEYYQSDIDAQMSRVKIIQDRLRTERDSVQAAERRHRDENRIDPDSIRKQIRNRNNNPEN</sequence>
<dbReference type="Proteomes" id="UP000233398">
    <property type="component" value="Unassembled WGS sequence"/>
</dbReference>
<comment type="caution">
    <text evidence="3">The sequence shown here is derived from an EMBL/GenBank/DDBJ whole genome shotgun (WGS) entry which is preliminary data.</text>
</comment>
<feature type="domain" description="DUF4296" evidence="2">
    <location>
        <begin position="26"/>
        <end position="103"/>
    </location>
</feature>
<dbReference type="Pfam" id="PF14129">
    <property type="entry name" value="DUF4296"/>
    <property type="match status" value="1"/>
</dbReference>
<feature type="compositionally biased region" description="Basic and acidic residues" evidence="1">
    <location>
        <begin position="103"/>
        <end position="124"/>
    </location>
</feature>
<evidence type="ECO:0000259" key="2">
    <source>
        <dbReference type="Pfam" id="PF14129"/>
    </source>
</evidence>
<accession>A0A2N0VIW5</accession>
<organism evidence="3 4">
    <name type="scientific">Rhodohalobacter barkolensis</name>
    <dbReference type="NCBI Taxonomy" id="2053187"/>
    <lineage>
        <taxon>Bacteria</taxon>
        <taxon>Pseudomonadati</taxon>
        <taxon>Balneolota</taxon>
        <taxon>Balneolia</taxon>
        <taxon>Balneolales</taxon>
        <taxon>Balneolaceae</taxon>
        <taxon>Rhodohalobacter</taxon>
    </lineage>
</organism>
<reference evidence="3 4" key="1">
    <citation type="submission" date="2017-11" db="EMBL/GenBank/DDBJ databases">
        <title>Rhodohalobacter 15182 sp. nov., isolated from a salt lake.</title>
        <authorList>
            <person name="Han S."/>
        </authorList>
    </citation>
    <scope>NUCLEOTIDE SEQUENCE [LARGE SCALE GENOMIC DNA]</scope>
    <source>
        <strain evidence="3 4">15182</strain>
    </source>
</reference>
<name>A0A2N0VIW5_9BACT</name>
<gene>
    <name evidence="3" type="ORF">CWD77_01335</name>
</gene>
<dbReference type="EMBL" id="PISP01000001">
    <property type="protein sequence ID" value="PKD44140.1"/>
    <property type="molecule type" value="Genomic_DNA"/>
</dbReference>
<dbReference type="AlphaFoldDB" id="A0A2N0VIW5"/>
<evidence type="ECO:0000256" key="1">
    <source>
        <dbReference type="SAM" id="MobiDB-lite"/>
    </source>
</evidence>
<proteinExistence type="predicted"/>
<dbReference type="RefSeq" id="WP_101071431.1">
    <property type="nucleotide sequence ID" value="NZ_PISP01000001.1"/>
</dbReference>
<dbReference type="OrthoDB" id="1525202at2"/>
<evidence type="ECO:0000313" key="3">
    <source>
        <dbReference type="EMBL" id="PKD44140.1"/>
    </source>
</evidence>
<keyword evidence="4" id="KW-1185">Reference proteome</keyword>
<evidence type="ECO:0000313" key="4">
    <source>
        <dbReference type="Proteomes" id="UP000233398"/>
    </source>
</evidence>
<feature type="region of interest" description="Disordered" evidence="1">
    <location>
        <begin position="103"/>
        <end position="136"/>
    </location>
</feature>
<protein>
    <recommendedName>
        <fullName evidence="2">DUF4296 domain-containing protein</fullName>
    </recommendedName>
</protein>
<dbReference type="InterPro" id="IPR025381">
    <property type="entry name" value="DUF4296"/>
</dbReference>
<dbReference type="PROSITE" id="PS51257">
    <property type="entry name" value="PROKAR_LIPOPROTEIN"/>
    <property type="match status" value="1"/>
</dbReference>